<organism evidence="2 3">
    <name type="scientific">Penicillium freii</name>
    <dbReference type="NCBI Taxonomy" id="48697"/>
    <lineage>
        <taxon>Eukaryota</taxon>
        <taxon>Fungi</taxon>
        <taxon>Dikarya</taxon>
        <taxon>Ascomycota</taxon>
        <taxon>Pezizomycotina</taxon>
        <taxon>Eurotiomycetes</taxon>
        <taxon>Eurotiomycetidae</taxon>
        <taxon>Eurotiales</taxon>
        <taxon>Aspergillaceae</taxon>
        <taxon>Penicillium</taxon>
    </lineage>
</organism>
<feature type="region of interest" description="Disordered" evidence="1">
    <location>
        <begin position="1"/>
        <end position="21"/>
    </location>
</feature>
<dbReference type="EMBL" id="LLXE01000163">
    <property type="protein sequence ID" value="KUM60723.1"/>
    <property type="molecule type" value="Genomic_DNA"/>
</dbReference>
<keyword evidence="3" id="KW-1185">Reference proteome</keyword>
<proteinExistence type="predicted"/>
<dbReference type="Proteomes" id="UP000055045">
    <property type="component" value="Unassembled WGS sequence"/>
</dbReference>
<accession>A0A117NNE9</accession>
<protein>
    <recommendedName>
        <fullName evidence="4">Transcription factor domain-containing protein</fullName>
    </recommendedName>
</protein>
<evidence type="ECO:0000313" key="2">
    <source>
        <dbReference type="EMBL" id="KUM60723.1"/>
    </source>
</evidence>
<evidence type="ECO:0000313" key="3">
    <source>
        <dbReference type="Proteomes" id="UP000055045"/>
    </source>
</evidence>
<dbReference type="STRING" id="48697.A0A117NNE9"/>
<feature type="compositionally biased region" description="Polar residues" evidence="1">
    <location>
        <begin position="1"/>
        <end position="13"/>
    </location>
</feature>
<gene>
    <name evidence="2" type="ORF">ACN42_g6413</name>
</gene>
<comment type="caution">
    <text evidence="2">The sequence shown here is derived from an EMBL/GenBank/DDBJ whole genome shotgun (WGS) entry which is preliminary data.</text>
</comment>
<name>A0A117NNE9_PENFR</name>
<dbReference type="AlphaFoldDB" id="A0A117NNE9"/>
<reference evidence="2 3" key="1">
    <citation type="submission" date="2015-10" db="EMBL/GenBank/DDBJ databases">
        <title>Genome sequencing of Penicillium freii.</title>
        <authorList>
            <person name="Nguyen H.D."/>
            <person name="Visagie C.M."/>
            <person name="Seifert K.A."/>
        </authorList>
    </citation>
    <scope>NUCLEOTIDE SEQUENCE [LARGE SCALE GENOMIC DNA]</scope>
    <source>
        <strain evidence="2 3">DAOM 242723</strain>
    </source>
</reference>
<evidence type="ECO:0000256" key="1">
    <source>
        <dbReference type="SAM" id="MobiDB-lite"/>
    </source>
</evidence>
<evidence type="ECO:0008006" key="4">
    <source>
        <dbReference type="Google" id="ProtNLM"/>
    </source>
</evidence>
<sequence length="469" mass="50874">MGTPKLVNSTARAQSGEPDESNVLARDIEVTVPVEARPPICDGEIPLAHTETFSFSDLVGTEFNGSVLSEDLGFGFYNNDFDNLMDISENDVLMLSNSDGDAGDSSPGRTMDLVYHLEETGSRTKPSNLPLIGGTDTFTRYQPVTQSAQRSLQACWPTELAAQRTILNIVCFLGVMNVASLSSSIFLPPSFDIGFPYSETLFLSDKEEDWECLFSSAPRPQTFKVALHNLTSLSGPVLQIDSGLGNLVLIIALYAHVRSCKAVSASLPITFGREIIETSTVSLKRWLNSLAGSGVAGQHEQIGADCSLTASALILWKVATIQLYADFASVAEVQDAILALSTGQQTIYALQPIRMPTHTGEAMGHAVSFVRAPVIRGIQFLKATACADISIYHPLMEFHCIILLVRWLSSLESVSKATGSQCTHPDELMSLQNIRELISESDQPSIEGVPLSVACARIWVEILESDRQI</sequence>